<feature type="domain" description="Far11/STRP C-terminal" evidence="2">
    <location>
        <begin position="1067"/>
        <end position="1348"/>
    </location>
</feature>
<protein>
    <recommendedName>
        <fullName evidence="2">Far11/STRP C-terminal domain-containing protein</fullName>
    </recommendedName>
</protein>
<evidence type="ECO:0000259" key="2">
    <source>
        <dbReference type="Pfam" id="PF11882"/>
    </source>
</evidence>
<feature type="region of interest" description="Disordered" evidence="1">
    <location>
        <begin position="1438"/>
        <end position="1464"/>
    </location>
</feature>
<dbReference type="Pfam" id="PF11882">
    <property type="entry name" value="DUF3402"/>
    <property type="match status" value="1"/>
</dbReference>
<evidence type="ECO:0000313" key="3">
    <source>
        <dbReference type="EMBL" id="KAK2962407.1"/>
    </source>
</evidence>
<evidence type="ECO:0000313" key="4">
    <source>
        <dbReference type="Proteomes" id="UP001281761"/>
    </source>
</evidence>
<feature type="region of interest" description="Disordered" evidence="1">
    <location>
        <begin position="57"/>
        <end position="87"/>
    </location>
</feature>
<dbReference type="Proteomes" id="UP001281761">
    <property type="component" value="Unassembled WGS sequence"/>
</dbReference>
<name>A0ABQ9YF65_9EUKA</name>
<feature type="compositionally biased region" description="Basic and acidic residues" evidence="1">
    <location>
        <begin position="1446"/>
        <end position="1455"/>
    </location>
</feature>
<feature type="region of interest" description="Disordered" evidence="1">
    <location>
        <begin position="186"/>
        <end position="218"/>
    </location>
</feature>
<feature type="compositionally biased region" description="Basic and acidic residues" evidence="1">
    <location>
        <begin position="638"/>
        <end position="647"/>
    </location>
</feature>
<feature type="region of interest" description="Disordered" evidence="1">
    <location>
        <begin position="1026"/>
        <end position="1064"/>
    </location>
</feature>
<dbReference type="EMBL" id="JARBJD010000011">
    <property type="protein sequence ID" value="KAK2962407.1"/>
    <property type="molecule type" value="Genomic_DNA"/>
</dbReference>
<dbReference type="InterPro" id="IPR021819">
    <property type="entry name" value="Far11/STRP_C"/>
</dbReference>
<feature type="region of interest" description="Disordered" evidence="1">
    <location>
        <begin position="624"/>
        <end position="665"/>
    </location>
</feature>
<gene>
    <name evidence="3" type="ORF">BLNAU_2650</name>
</gene>
<comment type="caution">
    <text evidence="3">The sequence shown here is derived from an EMBL/GenBank/DDBJ whole genome shotgun (WGS) entry which is preliminary data.</text>
</comment>
<sequence>MDGCDIRRSFTSLVNGTFSVASESQHSFTMMQNVHSSLTTFLFYLLTFHTAPYVNTAPNPTNETQAHSQQGTSSISSKDSDYQQNSNPLFQSTIPRSSVSKSHPTRSQLAHAAADLKVQIPFKQFYHFTHITHPFSVDALQFFPLRRVQILLSKAIAYSFSPQREKTLEQSNLNFELYSAFNNAPVDLPPSSRPTQQKGPISERSSTPSLPPLQRTPSNSNFGFNLSFDIVDCIEFIRTTPTAIASGPASKPGQHYSITHPPPNVLTHLNAVPHRHGIDLIHKKIAEGSISSLGMRQSIQTPRTNGTNGNPFQEAFNATSFFTPSKQKTSSSPIFIPNPTLSRLNSHVSLPILSNPTILSSAPPLDSSTSQVVVHSLLLQTQQMDVKDAGIAANQGEEEAINAIEDESDSDDNHDVLLSKGKQVSGWEWIKDALLPISSTKRECNPVRVFNPFIHRRQSLFESTNLSSSGKISTRPTTSSEIFINYINNPTILPDHSTLLSASLEHQKERLRKKKAGLLQSTKEEYHTTLSLDTLSRTSHIRETEVNMFVPKSQPAFLHPYISSVFHLIPQLASLRLLSQRPPHLPTSITETLYLLSSHLSRLSSPALSLFSTFTFRHSILDDRPNTEERLRRRRKKKEDSQGDKMLQDPNSSRHSTPTTSQPSIRLLFEDERVEDGIVVHLSSYSTPHIVQDTPTSVPYPHPSQEVPQGLDDDICPSVKSEPSDIVSSNEAVYQPFSHTPRKVRSQDGNVWYVGDGMCIPVDSQTQFIPPDRSDNQPVHNPSLHPQPPLVPANYLHPSLFSPLDYHHRPKAQTPHSNKTYHRAHLRLLETKKQAKPELFLPFQPISTPNSEMANAAEKIVTSEPTLLSSSTFKAIPHNSRPSTQALPIPTPTMPKTIPRVALPPDVTTPFEHFYSTALHIIPDGLFSLIKHTLATTTATIKIIESENDIEKEGGRIFEILHPSFAPETNFSADFEKSYKKRFDSQDPNLTTVPIETKGLAPLSFPKDSEHHPFCVCSSSYQEIKENETPQSAPSPLSQRSSRTKSVSPPPKQSSRAGTPTLTTQEKHVATSLQILLAQASLKALSVVLLYLLKFARRSNQLQFQHLTQMLSDRSCILLILRFTQLDHSRLLHFNSFDRSAMASCFPNSLCSRFALAPSKQDLSFPLLDTFVHSINLKMADHRFFLRTHFWRAYYFENGRDADAQRTDRVFEWTRSSPSQSLKKKMFTVAIEDDISEIERHFSFPSPNLDNKPETNLSILTSTARSTTKTQSSPSAAFVLTRRPYRALNWNAAFTLLTFLRILQKTIKSFPPRIRWVNFYQGEQALTQLLVHFSFPQLRMIVARIIKELAQHSFASSIQQLLTNDSIQKLNLIYFSLPLLLGENWKKPCPPDSDDEKKRQEKQGMEMRVILNLFLMEQYEFPYVDSEDDSVVQTGSFRDTSAADSSDPRPTRLDPDPDQDDADLYSNASYPAAIIPISSNVASIKNTLQYLGLSPHQINSTIKNDIATLKIHEDPAFEAAMNSIHNQREGLLEI</sequence>
<reference evidence="3 4" key="1">
    <citation type="journal article" date="2022" name="bioRxiv">
        <title>Genomics of Preaxostyla Flagellates Illuminates Evolutionary Transitions and the Path Towards Mitochondrial Loss.</title>
        <authorList>
            <person name="Novak L.V.F."/>
            <person name="Treitli S.C."/>
            <person name="Pyrih J."/>
            <person name="Halakuc P."/>
            <person name="Pipaliya S.V."/>
            <person name="Vacek V."/>
            <person name="Brzon O."/>
            <person name="Soukal P."/>
            <person name="Eme L."/>
            <person name="Dacks J.B."/>
            <person name="Karnkowska A."/>
            <person name="Elias M."/>
            <person name="Hampl V."/>
        </authorList>
    </citation>
    <scope>NUCLEOTIDE SEQUENCE [LARGE SCALE GENOMIC DNA]</scope>
    <source>
        <strain evidence="3">NAU3</strain>
        <tissue evidence="3">Gut</tissue>
    </source>
</reference>
<proteinExistence type="predicted"/>
<keyword evidence="4" id="KW-1185">Reference proteome</keyword>
<organism evidence="3 4">
    <name type="scientific">Blattamonas nauphoetae</name>
    <dbReference type="NCBI Taxonomy" id="2049346"/>
    <lineage>
        <taxon>Eukaryota</taxon>
        <taxon>Metamonada</taxon>
        <taxon>Preaxostyla</taxon>
        <taxon>Oxymonadida</taxon>
        <taxon>Blattamonas</taxon>
    </lineage>
</organism>
<evidence type="ECO:0000256" key="1">
    <source>
        <dbReference type="SAM" id="MobiDB-lite"/>
    </source>
</evidence>
<accession>A0ABQ9YF65</accession>
<feature type="compositionally biased region" description="Polar residues" evidence="1">
    <location>
        <begin position="1029"/>
        <end position="1064"/>
    </location>
</feature>
<feature type="compositionally biased region" description="Polar residues" evidence="1">
    <location>
        <begin position="649"/>
        <end position="664"/>
    </location>
</feature>
<feature type="compositionally biased region" description="Polar residues" evidence="1">
    <location>
        <begin position="193"/>
        <end position="208"/>
    </location>
</feature>